<dbReference type="InterPro" id="IPR047951">
    <property type="entry name" value="Transpos_ISL3"/>
</dbReference>
<dbReference type="PANTHER" id="PTHR33498:SF1">
    <property type="entry name" value="TRANSPOSASE FOR INSERTION SEQUENCE ELEMENT IS1557"/>
    <property type="match status" value="1"/>
</dbReference>
<protein>
    <recommendedName>
        <fullName evidence="1">Transposase IS204/IS1001/IS1096/IS1165 DDE domain-containing protein</fullName>
    </recommendedName>
</protein>
<sequence>MAAAFGQMVLAMREVLLRLEELLFLSASEIRVVSGAGRRRGDPSRCPIPDGQGSLPGLRKLVGAGARILPAPRVVGVDEYAIRKGCVYGTVLVDVETRRPVDLLPNREAGTVAAWLAERPGIEVVCRDRAPFFAEGASIGAPTAVQVADRFHLWRNLGEAA</sequence>
<keyword evidence="3" id="KW-1185">Reference proteome</keyword>
<accession>A0ABP4EIE9</accession>
<dbReference type="Pfam" id="PF01610">
    <property type="entry name" value="DDE_Tnp_ISL3"/>
    <property type="match status" value="1"/>
</dbReference>
<organism evidence="2 3">
    <name type="scientific">Kitasatospora arboriphila</name>
    <dbReference type="NCBI Taxonomy" id="258052"/>
    <lineage>
        <taxon>Bacteria</taxon>
        <taxon>Bacillati</taxon>
        <taxon>Actinomycetota</taxon>
        <taxon>Actinomycetes</taxon>
        <taxon>Kitasatosporales</taxon>
        <taxon>Streptomycetaceae</taxon>
        <taxon>Kitasatospora</taxon>
    </lineage>
</organism>
<evidence type="ECO:0000313" key="3">
    <source>
        <dbReference type="Proteomes" id="UP001499987"/>
    </source>
</evidence>
<dbReference type="Proteomes" id="UP001499987">
    <property type="component" value="Unassembled WGS sequence"/>
</dbReference>
<feature type="domain" description="Transposase IS204/IS1001/IS1096/IS1165 DDE" evidence="1">
    <location>
        <begin position="75"/>
        <end position="160"/>
    </location>
</feature>
<dbReference type="EMBL" id="BAAALD010000080">
    <property type="protein sequence ID" value="GAA1110874.1"/>
    <property type="molecule type" value="Genomic_DNA"/>
</dbReference>
<comment type="caution">
    <text evidence="2">The sequence shown here is derived from an EMBL/GenBank/DDBJ whole genome shotgun (WGS) entry which is preliminary data.</text>
</comment>
<evidence type="ECO:0000259" key="1">
    <source>
        <dbReference type="Pfam" id="PF01610"/>
    </source>
</evidence>
<dbReference type="InterPro" id="IPR002560">
    <property type="entry name" value="Transposase_DDE"/>
</dbReference>
<reference evidence="3" key="1">
    <citation type="journal article" date="2019" name="Int. J. Syst. Evol. Microbiol.">
        <title>The Global Catalogue of Microorganisms (GCM) 10K type strain sequencing project: providing services to taxonomists for standard genome sequencing and annotation.</title>
        <authorList>
            <consortium name="The Broad Institute Genomics Platform"/>
            <consortium name="The Broad Institute Genome Sequencing Center for Infectious Disease"/>
            <person name="Wu L."/>
            <person name="Ma J."/>
        </authorList>
    </citation>
    <scope>NUCLEOTIDE SEQUENCE [LARGE SCALE GENOMIC DNA]</scope>
    <source>
        <strain evidence="3">JCM 13002</strain>
    </source>
</reference>
<evidence type="ECO:0000313" key="2">
    <source>
        <dbReference type="EMBL" id="GAA1110874.1"/>
    </source>
</evidence>
<name>A0ABP4EIE9_9ACTN</name>
<dbReference type="PANTHER" id="PTHR33498">
    <property type="entry name" value="TRANSPOSASE FOR INSERTION SEQUENCE ELEMENT IS1557"/>
    <property type="match status" value="1"/>
</dbReference>
<proteinExistence type="predicted"/>
<gene>
    <name evidence="2" type="ORF">GCM10009663_60350</name>
</gene>